<gene>
    <name evidence="3" type="ORF">GGX14DRAFT_403805</name>
</gene>
<reference evidence="3" key="1">
    <citation type="submission" date="2023-03" db="EMBL/GenBank/DDBJ databases">
        <title>Massive genome expansion in bonnet fungi (Mycena s.s.) driven by repeated elements and novel gene families across ecological guilds.</title>
        <authorList>
            <consortium name="Lawrence Berkeley National Laboratory"/>
            <person name="Harder C.B."/>
            <person name="Miyauchi S."/>
            <person name="Viragh M."/>
            <person name="Kuo A."/>
            <person name="Thoen E."/>
            <person name="Andreopoulos B."/>
            <person name="Lu D."/>
            <person name="Skrede I."/>
            <person name="Drula E."/>
            <person name="Henrissat B."/>
            <person name="Morin E."/>
            <person name="Kohler A."/>
            <person name="Barry K."/>
            <person name="LaButti K."/>
            <person name="Morin E."/>
            <person name="Salamov A."/>
            <person name="Lipzen A."/>
            <person name="Mereny Z."/>
            <person name="Hegedus B."/>
            <person name="Baldrian P."/>
            <person name="Stursova M."/>
            <person name="Weitz H."/>
            <person name="Taylor A."/>
            <person name="Grigoriev I.V."/>
            <person name="Nagy L.G."/>
            <person name="Martin F."/>
            <person name="Kauserud H."/>
        </authorList>
    </citation>
    <scope>NUCLEOTIDE SEQUENCE</scope>
    <source>
        <strain evidence="3">9144</strain>
    </source>
</reference>
<feature type="region of interest" description="Disordered" evidence="1">
    <location>
        <begin position="123"/>
        <end position="214"/>
    </location>
</feature>
<keyword evidence="4" id="KW-1185">Reference proteome</keyword>
<feature type="compositionally biased region" description="Low complexity" evidence="1">
    <location>
        <begin position="184"/>
        <end position="193"/>
    </location>
</feature>
<protein>
    <submittedName>
        <fullName evidence="3">Uncharacterized protein</fullName>
    </submittedName>
</protein>
<sequence length="214" mass="22946">MIMWWLLRLCAYTHEVGIVRPRRWGCPCRREASRCVINRNQASASTRRSRSGEHASGKQRGETKGVSQRGEYAPPVQCTVRARPIGAVGLDGEQAAAVHREGEENKAGNLQVRYVVSLTKLVSQSSLRGERQPPAGWGSGRSPDRGPGWTTPAVAAGAAKKATKARKMKGKGRKRKKRGKKSSAQRASAASGSPRQGRGLGWKTPAAAAGAAIE</sequence>
<feature type="region of interest" description="Disordered" evidence="1">
    <location>
        <begin position="41"/>
        <end position="72"/>
    </location>
</feature>
<dbReference type="Proteomes" id="UP001219525">
    <property type="component" value="Unassembled WGS sequence"/>
</dbReference>
<feature type="signal peptide" evidence="2">
    <location>
        <begin position="1"/>
        <end position="21"/>
    </location>
</feature>
<feature type="compositionally biased region" description="Basic residues" evidence="1">
    <location>
        <begin position="161"/>
        <end position="183"/>
    </location>
</feature>
<evidence type="ECO:0000313" key="4">
    <source>
        <dbReference type="Proteomes" id="UP001219525"/>
    </source>
</evidence>
<keyword evidence="2" id="KW-0732">Signal</keyword>
<dbReference type="EMBL" id="JARJCW010000088">
    <property type="protein sequence ID" value="KAJ7195835.1"/>
    <property type="molecule type" value="Genomic_DNA"/>
</dbReference>
<accession>A0AAD6UXC7</accession>
<proteinExistence type="predicted"/>
<feature type="compositionally biased region" description="Basic and acidic residues" evidence="1">
    <location>
        <begin position="50"/>
        <end position="63"/>
    </location>
</feature>
<evidence type="ECO:0000256" key="2">
    <source>
        <dbReference type="SAM" id="SignalP"/>
    </source>
</evidence>
<dbReference type="AlphaFoldDB" id="A0AAD6UXC7"/>
<feature type="chain" id="PRO_5042132027" evidence="2">
    <location>
        <begin position="22"/>
        <end position="214"/>
    </location>
</feature>
<evidence type="ECO:0000256" key="1">
    <source>
        <dbReference type="SAM" id="MobiDB-lite"/>
    </source>
</evidence>
<evidence type="ECO:0000313" key="3">
    <source>
        <dbReference type="EMBL" id="KAJ7195835.1"/>
    </source>
</evidence>
<organism evidence="3 4">
    <name type="scientific">Mycena pura</name>
    <dbReference type="NCBI Taxonomy" id="153505"/>
    <lineage>
        <taxon>Eukaryota</taxon>
        <taxon>Fungi</taxon>
        <taxon>Dikarya</taxon>
        <taxon>Basidiomycota</taxon>
        <taxon>Agaricomycotina</taxon>
        <taxon>Agaricomycetes</taxon>
        <taxon>Agaricomycetidae</taxon>
        <taxon>Agaricales</taxon>
        <taxon>Marasmiineae</taxon>
        <taxon>Mycenaceae</taxon>
        <taxon>Mycena</taxon>
    </lineage>
</organism>
<name>A0AAD6UXC7_9AGAR</name>
<comment type="caution">
    <text evidence="3">The sequence shown here is derived from an EMBL/GenBank/DDBJ whole genome shotgun (WGS) entry which is preliminary data.</text>
</comment>